<accession>A0A857N582</accession>
<feature type="region of interest" description="Disordered" evidence="1">
    <location>
        <begin position="1"/>
        <end position="24"/>
    </location>
</feature>
<evidence type="ECO:0000259" key="2">
    <source>
        <dbReference type="Pfam" id="PF23477"/>
    </source>
</evidence>
<dbReference type="EMBL" id="CP047901">
    <property type="protein sequence ID" value="QHO63134.1"/>
    <property type="molecule type" value="Genomic_DNA"/>
</dbReference>
<gene>
    <name evidence="3" type="ORF">MICH65_0153</name>
</gene>
<evidence type="ECO:0000313" key="3">
    <source>
        <dbReference type="EMBL" id="QHO63134.1"/>
    </source>
</evidence>
<dbReference type="KEGG" id="caqa:MICH65_0153"/>
<evidence type="ECO:0000256" key="1">
    <source>
        <dbReference type="SAM" id="MobiDB-lite"/>
    </source>
</evidence>
<dbReference type="Proteomes" id="UP000463983">
    <property type="component" value="Chromosome"/>
</dbReference>
<organism evidence="3 4">
    <name type="scientific">Candidatus Chazhemtobacterium aquaticus</name>
    <dbReference type="NCBI Taxonomy" id="2715735"/>
    <lineage>
        <taxon>Bacteria</taxon>
        <taxon>Candidatus Chazhemtobacteraceae</taxon>
        <taxon>Candidatus Chazhemtobacterium</taxon>
    </lineage>
</organism>
<proteinExistence type="predicted"/>
<dbReference type="NCBIfam" id="TIGR04272">
    <property type="entry name" value="cxxc_cxxc_Mbark"/>
    <property type="match status" value="1"/>
</dbReference>
<dbReference type="AlphaFoldDB" id="A0A857N582"/>
<protein>
    <recommendedName>
        <fullName evidence="2">CxxC-x17-CxxC domain-containing protein</fullName>
    </recommendedName>
</protein>
<dbReference type="Pfam" id="PF23477">
    <property type="entry name" value="zf_Tbcl_2"/>
    <property type="match status" value="1"/>
</dbReference>
<keyword evidence="4" id="KW-1185">Reference proteome</keyword>
<reference evidence="4" key="1">
    <citation type="journal article" date="2020" name="Microorganisms">
        <title>Complete Genome of a Member of a New Bacterial Lineage in the Microgenomates Group Reveals an Unusual Nucleotide Composition Disparity Between Two Strands of DNA and Limited Metabolic Potential.</title>
        <authorList>
            <person name="Kadnikov V.V."/>
            <person name="Mardanov A.V."/>
            <person name="Beletsky A.V."/>
            <person name="Karnachuk O.V."/>
            <person name="Ravin N.V."/>
        </authorList>
    </citation>
    <scope>NUCLEOTIDE SEQUENCE [LARGE SCALE GENOMIC DNA]</scope>
</reference>
<dbReference type="InterPro" id="IPR026363">
    <property type="entry name" value="CxxC-x17-CxxC_dom"/>
</dbReference>
<sequence>MRNFDFGRRSGRDNSFRRGNRGDGRMYDAICSECGKECQVPFRPSGEKPVFCSECFEKQNGGRKRESRGGEFRGRDSRSDSGRRSGGMEVDKLMREMEKIDRKLERVLDLLNKQDMGTVRPVSKSKKSKKSLGLAEVVASLKTNEKTEKEMVDDGSVEIDDRE</sequence>
<name>A0A857N582_9BACT</name>
<feature type="compositionally biased region" description="Basic and acidic residues" evidence="1">
    <location>
        <begin position="63"/>
        <end position="83"/>
    </location>
</feature>
<dbReference type="RefSeq" id="WP_161931532.1">
    <property type="nucleotide sequence ID" value="NZ_CP047901.1"/>
</dbReference>
<feature type="domain" description="CxxC-x17-CxxC" evidence="2">
    <location>
        <begin position="26"/>
        <end position="59"/>
    </location>
</feature>
<evidence type="ECO:0000313" key="4">
    <source>
        <dbReference type="Proteomes" id="UP000463983"/>
    </source>
</evidence>
<feature type="region of interest" description="Disordered" evidence="1">
    <location>
        <begin position="59"/>
        <end position="92"/>
    </location>
</feature>